<keyword evidence="2" id="KW-1185">Reference proteome</keyword>
<evidence type="ECO:0000313" key="2">
    <source>
        <dbReference type="Proteomes" id="UP001144673"/>
    </source>
</evidence>
<name>A0A9W8QJN4_AKAMU</name>
<dbReference type="Proteomes" id="UP001144673">
    <property type="component" value="Unassembled WGS sequence"/>
</dbReference>
<protein>
    <submittedName>
        <fullName evidence="1">Uncharacterized protein</fullName>
    </submittedName>
</protein>
<reference evidence="1" key="1">
    <citation type="journal article" date="2023" name="Access Microbiol">
        <title>De-novo genome assembly for Akanthomyces muscarius, a biocontrol agent of insect agricultural pests.</title>
        <authorList>
            <person name="Erdos Z."/>
            <person name="Studholme D.J."/>
            <person name="Raymond B."/>
            <person name="Sharma M."/>
        </authorList>
    </citation>
    <scope>NUCLEOTIDE SEQUENCE</scope>
    <source>
        <strain evidence="1">Ve6</strain>
    </source>
</reference>
<dbReference type="EMBL" id="JAJHUN010000006">
    <property type="protein sequence ID" value="KAJ4158132.1"/>
    <property type="molecule type" value="Genomic_DNA"/>
</dbReference>
<gene>
    <name evidence="1" type="ORF">LMH87_008672</name>
</gene>
<dbReference type="RefSeq" id="XP_056056499.1">
    <property type="nucleotide sequence ID" value="XM_056201881.1"/>
</dbReference>
<organism evidence="1 2">
    <name type="scientific">Akanthomyces muscarius</name>
    <name type="common">Entomopathogenic fungus</name>
    <name type="synonym">Lecanicillium muscarium</name>
    <dbReference type="NCBI Taxonomy" id="2231603"/>
    <lineage>
        <taxon>Eukaryota</taxon>
        <taxon>Fungi</taxon>
        <taxon>Dikarya</taxon>
        <taxon>Ascomycota</taxon>
        <taxon>Pezizomycotina</taxon>
        <taxon>Sordariomycetes</taxon>
        <taxon>Hypocreomycetidae</taxon>
        <taxon>Hypocreales</taxon>
        <taxon>Cordycipitaceae</taxon>
        <taxon>Akanthomyces</taxon>
    </lineage>
</organism>
<dbReference type="GeneID" id="80895831"/>
<dbReference type="AlphaFoldDB" id="A0A9W8QJN4"/>
<proteinExistence type="predicted"/>
<accession>A0A9W8QJN4</accession>
<dbReference type="KEGG" id="amus:LMH87_008672"/>
<comment type="caution">
    <text evidence="1">The sequence shown here is derived from an EMBL/GenBank/DDBJ whole genome shotgun (WGS) entry which is preliminary data.</text>
</comment>
<evidence type="ECO:0000313" key="1">
    <source>
        <dbReference type="EMBL" id="KAJ4158132.1"/>
    </source>
</evidence>
<sequence>MASESSAVFKSVKKVRNFEPVGEIDDGMGKKWKVVVDPINLDPSYDMIDFSAPGARVANTVLMVDSCHCASESDILNCRRYFYRGKNEAER</sequence>